<proteinExistence type="inferred from homology"/>
<reference evidence="4 5" key="1">
    <citation type="submission" date="2013-03" db="EMBL/GenBank/DDBJ databases">
        <title>The Genome Sequence of Enterococcus sulfureus ATCC_49903 (PacBio/Illumina hybrid assembly).</title>
        <authorList>
            <consortium name="The Broad Institute Genomics Platform"/>
            <consortium name="The Broad Institute Genome Sequencing Center for Infectious Disease"/>
            <person name="Earl A."/>
            <person name="Russ C."/>
            <person name="Gilmore M."/>
            <person name="Surin D."/>
            <person name="Walker B."/>
            <person name="Young S."/>
            <person name="Zeng Q."/>
            <person name="Gargeya S."/>
            <person name="Fitzgerald M."/>
            <person name="Haas B."/>
            <person name="Abouelleil A."/>
            <person name="Allen A.W."/>
            <person name="Alvarado L."/>
            <person name="Arachchi H.M."/>
            <person name="Berlin A.M."/>
            <person name="Chapman S.B."/>
            <person name="Gainer-Dewar J."/>
            <person name="Goldberg J."/>
            <person name="Griggs A."/>
            <person name="Gujja S."/>
            <person name="Hansen M."/>
            <person name="Howarth C."/>
            <person name="Imamovic A."/>
            <person name="Ireland A."/>
            <person name="Larimer J."/>
            <person name="McCowan C."/>
            <person name="Murphy C."/>
            <person name="Pearson M."/>
            <person name="Poon T.W."/>
            <person name="Priest M."/>
            <person name="Roberts A."/>
            <person name="Saif S."/>
            <person name="Shea T."/>
            <person name="Sisk P."/>
            <person name="Sykes S."/>
            <person name="Wortman J."/>
            <person name="Nusbaum C."/>
            <person name="Birren B."/>
        </authorList>
    </citation>
    <scope>NUCLEOTIDE SEQUENCE [LARGE SCALE GENOMIC DNA]</scope>
    <source>
        <strain evidence="4 5">ATCC 49903</strain>
    </source>
</reference>
<comment type="similarity">
    <text evidence="1">Belongs to the bacterial sugar transferase family.</text>
</comment>
<evidence type="ECO:0000313" key="5">
    <source>
        <dbReference type="Proteomes" id="UP000015961"/>
    </source>
</evidence>
<keyword evidence="2" id="KW-1133">Transmembrane helix</keyword>
<keyword evidence="2" id="KW-0472">Membrane</keyword>
<keyword evidence="5" id="KW-1185">Reference proteome</keyword>
<dbReference type="AlphaFoldDB" id="S0PER7"/>
<dbReference type="PANTHER" id="PTHR30576">
    <property type="entry name" value="COLANIC BIOSYNTHESIS UDP-GLUCOSE LIPID CARRIER TRANSFERASE"/>
    <property type="match status" value="1"/>
</dbReference>
<dbReference type="PANTHER" id="PTHR30576:SF10">
    <property type="entry name" value="SLL5057 PROTEIN"/>
    <property type="match status" value="1"/>
</dbReference>
<dbReference type="eggNOG" id="COG2148">
    <property type="taxonomic scope" value="Bacteria"/>
</dbReference>
<evidence type="ECO:0000256" key="1">
    <source>
        <dbReference type="ARBA" id="ARBA00006464"/>
    </source>
</evidence>
<sequence>MEESKISVPKIDIVNQINTELFQSINLEKLYAKRTTFFMKRVLDVVGSFFGLIIAGIIILFVAFLMKIEEPKGPIFFSQIRVGKNGKPFKMYKIRSMCIDAEEKLAELLSLNEIEGAMFKMKDDPRITKIGKFIRKTSIDELPQLWNVLKGDMSLVGPRPPLVREVEHYTEHDKERLFVKPGCTGLWQVSGRNSLSFNQMVNLDIKYIENLSLKNDTVIIFKTVLMMIKPNGAY</sequence>
<protein>
    <recommendedName>
        <fullName evidence="3">Bacterial sugar transferase domain-containing protein</fullName>
    </recommendedName>
</protein>
<evidence type="ECO:0000256" key="2">
    <source>
        <dbReference type="SAM" id="Phobius"/>
    </source>
</evidence>
<accession>S0PER7</accession>
<feature type="transmembrane region" description="Helical" evidence="2">
    <location>
        <begin position="42"/>
        <end position="66"/>
    </location>
</feature>
<keyword evidence="2" id="KW-0812">Transmembrane</keyword>
<name>S0PER7_9ENTE</name>
<dbReference type="Proteomes" id="UP000015961">
    <property type="component" value="Unassembled WGS sequence"/>
</dbReference>
<gene>
    <name evidence="4" type="ORF">I573_00239</name>
</gene>
<feature type="domain" description="Bacterial sugar transferase" evidence="3">
    <location>
        <begin position="40"/>
        <end position="228"/>
    </location>
</feature>
<dbReference type="PATRIC" id="fig|1140003.3.peg.238"/>
<dbReference type="EMBL" id="ASWO01000001">
    <property type="protein sequence ID" value="EOT87183.1"/>
    <property type="molecule type" value="Genomic_DNA"/>
</dbReference>
<dbReference type="OrthoDB" id="9808602at2"/>
<evidence type="ECO:0000259" key="3">
    <source>
        <dbReference type="Pfam" id="PF02397"/>
    </source>
</evidence>
<dbReference type="InterPro" id="IPR003362">
    <property type="entry name" value="Bact_transf"/>
</dbReference>
<comment type="caution">
    <text evidence="4">The sequence shown here is derived from an EMBL/GenBank/DDBJ whole genome shotgun (WGS) entry which is preliminary data.</text>
</comment>
<dbReference type="GO" id="GO:0016780">
    <property type="term" value="F:phosphotransferase activity, for other substituted phosphate groups"/>
    <property type="evidence" value="ECO:0007669"/>
    <property type="project" value="TreeGrafter"/>
</dbReference>
<dbReference type="Pfam" id="PF02397">
    <property type="entry name" value="Bac_transf"/>
    <property type="match status" value="1"/>
</dbReference>
<organism evidence="4 5">
    <name type="scientific">Enterococcus sulfureus ATCC 49903</name>
    <dbReference type="NCBI Taxonomy" id="1140003"/>
    <lineage>
        <taxon>Bacteria</taxon>
        <taxon>Bacillati</taxon>
        <taxon>Bacillota</taxon>
        <taxon>Bacilli</taxon>
        <taxon>Lactobacillales</taxon>
        <taxon>Enterococcaceae</taxon>
        <taxon>Enterococcus</taxon>
    </lineage>
</organism>
<dbReference type="RefSeq" id="WP_016184735.1">
    <property type="nucleotide sequence ID" value="NZ_ASWO01000001.1"/>
</dbReference>
<dbReference type="STRING" id="1140003.OMY_00244"/>
<evidence type="ECO:0000313" key="4">
    <source>
        <dbReference type="EMBL" id="EOT87183.1"/>
    </source>
</evidence>